<gene>
    <name evidence="2" type="ORF">ElyMa_001717300</name>
</gene>
<sequence>MHLLRKINTRDTHIYTWTTQTLCYQAVSLKKSLTAPPVHASVSVNPAGEFSRRRPLLSGPPLVASRSAGNRSFLVKGQGSPGSSPMTSDEFTSLFS</sequence>
<dbReference type="Proteomes" id="UP000762676">
    <property type="component" value="Unassembled WGS sequence"/>
</dbReference>
<evidence type="ECO:0000313" key="3">
    <source>
        <dbReference type="Proteomes" id="UP000762676"/>
    </source>
</evidence>
<comment type="caution">
    <text evidence="2">The sequence shown here is derived from an EMBL/GenBank/DDBJ whole genome shotgun (WGS) entry which is preliminary data.</text>
</comment>
<dbReference type="EMBL" id="BMAT01003471">
    <property type="protein sequence ID" value="GFS26400.1"/>
    <property type="molecule type" value="Genomic_DNA"/>
</dbReference>
<proteinExistence type="predicted"/>
<dbReference type="AlphaFoldDB" id="A0AAV4JVF1"/>
<evidence type="ECO:0000313" key="2">
    <source>
        <dbReference type="EMBL" id="GFS26400.1"/>
    </source>
</evidence>
<feature type="compositionally biased region" description="Polar residues" evidence="1">
    <location>
        <begin position="81"/>
        <end position="96"/>
    </location>
</feature>
<organism evidence="2 3">
    <name type="scientific">Elysia marginata</name>
    <dbReference type="NCBI Taxonomy" id="1093978"/>
    <lineage>
        <taxon>Eukaryota</taxon>
        <taxon>Metazoa</taxon>
        <taxon>Spiralia</taxon>
        <taxon>Lophotrochozoa</taxon>
        <taxon>Mollusca</taxon>
        <taxon>Gastropoda</taxon>
        <taxon>Heterobranchia</taxon>
        <taxon>Euthyneura</taxon>
        <taxon>Panpulmonata</taxon>
        <taxon>Sacoglossa</taxon>
        <taxon>Placobranchoidea</taxon>
        <taxon>Plakobranchidae</taxon>
        <taxon>Elysia</taxon>
    </lineage>
</organism>
<evidence type="ECO:0000256" key="1">
    <source>
        <dbReference type="SAM" id="MobiDB-lite"/>
    </source>
</evidence>
<protein>
    <submittedName>
        <fullName evidence="2">Uncharacterized protein</fullName>
    </submittedName>
</protein>
<feature type="region of interest" description="Disordered" evidence="1">
    <location>
        <begin position="73"/>
        <end position="96"/>
    </location>
</feature>
<accession>A0AAV4JVF1</accession>
<reference evidence="2 3" key="1">
    <citation type="journal article" date="2021" name="Elife">
        <title>Chloroplast acquisition without the gene transfer in kleptoplastic sea slugs, Plakobranchus ocellatus.</title>
        <authorList>
            <person name="Maeda T."/>
            <person name="Takahashi S."/>
            <person name="Yoshida T."/>
            <person name="Shimamura S."/>
            <person name="Takaki Y."/>
            <person name="Nagai Y."/>
            <person name="Toyoda A."/>
            <person name="Suzuki Y."/>
            <person name="Arimoto A."/>
            <person name="Ishii H."/>
            <person name="Satoh N."/>
            <person name="Nishiyama T."/>
            <person name="Hasebe M."/>
            <person name="Maruyama T."/>
            <person name="Minagawa J."/>
            <person name="Obokata J."/>
            <person name="Shigenobu S."/>
        </authorList>
    </citation>
    <scope>NUCLEOTIDE SEQUENCE [LARGE SCALE GENOMIC DNA]</scope>
</reference>
<name>A0AAV4JVF1_9GAST</name>
<keyword evidence="3" id="KW-1185">Reference proteome</keyword>